<evidence type="ECO:0000256" key="2">
    <source>
        <dbReference type="ARBA" id="ARBA00022729"/>
    </source>
</evidence>
<gene>
    <name evidence="7" type="ORF">HPBE_LOCUS12134</name>
</gene>
<evidence type="ECO:0000256" key="4">
    <source>
        <dbReference type="ARBA" id="ARBA00023136"/>
    </source>
</evidence>
<dbReference type="AlphaFoldDB" id="A0A3P7YRK0"/>
<dbReference type="GO" id="GO:0005765">
    <property type="term" value="C:lysosomal membrane"/>
    <property type="evidence" value="ECO:0007669"/>
    <property type="project" value="TreeGrafter"/>
</dbReference>
<evidence type="ECO:0000313" key="7">
    <source>
        <dbReference type="EMBL" id="VDO91036.1"/>
    </source>
</evidence>
<keyword evidence="3 6" id="KW-1133">Transmembrane helix</keyword>
<dbReference type="InterPro" id="IPR002000">
    <property type="entry name" value="Lysosome-assoc_membr_glycop"/>
</dbReference>
<evidence type="ECO:0000256" key="1">
    <source>
        <dbReference type="ARBA" id="ARBA00022692"/>
    </source>
</evidence>
<dbReference type="Gene3D" id="2.40.160.110">
    <property type="match status" value="1"/>
</dbReference>
<organism evidence="7">
    <name type="scientific">Heligmosomoides polygyrus</name>
    <name type="common">Parasitic roundworm</name>
    <dbReference type="NCBI Taxonomy" id="6339"/>
    <lineage>
        <taxon>Eukaryota</taxon>
        <taxon>Metazoa</taxon>
        <taxon>Ecdysozoa</taxon>
        <taxon>Nematoda</taxon>
        <taxon>Chromadorea</taxon>
        <taxon>Rhabditida</taxon>
        <taxon>Rhabditina</taxon>
        <taxon>Rhabditomorpha</taxon>
        <taxon>Strongyloidea</taxon>
        <taxon>Heligmosomidae</taxon>
        <taxon>Heligmosomoides</taxon>
    </lineage>
</organism>
<feature type="transmembrane region" description="Helical" evidence="6">
    <location>
        <begin position="179"/>
        <end position="202"/>
    </location>
</feature>
<keyword evidence="8" id="KW-1185">Reference proteome</keyword>
<evidence type="ECO:0000256" key="3">
    <source>
        <dbReference type="ARBA" id="ARBA00022989"/>
    </source>
</evidence>
<reference evidence="7 8" key="1">
    <citation type="submission" date="2018-11" db="EMBL/GenBank/DDBJ databases">
        <authorList>
            <consortium name="Pathogen Informatics"/>
        </authorList>
    </citation>
    <scope>NUCLEOTIDE SEQUENCE [LARGE SCALE GENOMIC DNA]</scope>
</reference>
<protein>
    <submittedName>
        <fullName evidence="9">Phosphatidylinositol-glycan biosynthesis class X protein</fullName>
    </submittedName>
</protein>
<keyword evidence="1 6" id="KW-0812">Transmembrane</keyword>
<keyword evidence="5" id="KW-0325">Glycoprotein</keyword>
<dbReference type="OrthoDB" id="6232933at2759"/>
<name>A0A3P7YRK0_HELPZ</name>
<dbReference type="PANTHER" id="PTHR11506:SF42">
    <property type="entry name" value="LYSOSOME-ASSOCIATED MEMBRANE GLYCOPROTEIN 5"/>
    <property type="match status" value="1"/>
</dbReference>
<proteinExistence type="predicted"/>
<evidence type="ECO:0000256" key="6">
    <source>
        <dbReference type="SAM" id="Phobius"/>
    </source>
</evidence>
<dbReference type="GO" id="GO:0072594">
    <property type="term" value="P:establishment of protein localization to organelle"/>
    <property type="evidence" value="ECO:0007669"/>
    <property type="project" value="TreeGrafter"/>
</dbReference>
<reference evidence="9" key="2">
    <citation type="submission" date="2019-09" db="UniProtKB">
        <authorList>
            <consortium name="WormBaseParasite"/>
        </authorList>
    </citation>
    <scope>IDENTIFICATION</scope>
</reference>
<dbReference type="PANTHER" id="PTHR11506">
    <property type="entry name" value="LYSOSOME-ASSOCIATED MEMBRANE GLYCOPROTEIN"/>
    <property type="match status" value="1"/>
</dbReference>
<accession>A0A3P7YRK0</accession>
<evidence type="ECO:0000313" key="8">
    <source>
        <dbReference type="Proteomes" id="UP000050761"/>
    </source>
</evidence>
<keyword evidence="4 6" id="KW-0472">Membrane</keyword>
<evidence type="ECO:0000256" key="5">
    <source>
        <dbReference type="ARBA" id="ARBA00023180"/>
    </source>
</evidence>
<sequence length="224" mass="24928">MQKLLNTVVHVPTASVVDEDQSTCGTVLDVQGQPILTQVLHINIDHYPGWNVRFAFTKDRLLNAENQFVLYQVNVTADYPSTKTLFNKPPGATILPQYVYHYVQPVDLKNVPAVADTIYAHLNKSLTCIAEQKFIINKDPKQGPLASFKLSYLQVLIDVDLCHFISVELCPRDQHATDMLPVIVGSCLAGLIVITLITYLVAEKTPLRPGAYFHRRDAIAALSS</sequence>
<dbReference type="Proteomes" id="UP000050761">
    <property type="component" value="Unassembled WGS sequence"/>
</dbReference>
<dbReference type="GO" id="GO:0005886">
    <property type="term" value="C:plasma membrane"/>
    <property type="evidence" value="ECO:0007669"/>
    <property type="project" value="TreeGrafter"/>
</dbReference>
<dbReference type="WBParaSite" id="HPBE_0001213301-mRNA-1">
    <property type="protein sequence ID" value="HPBE_0001213301-mRNA-1"/>
    <property type="gene ID" value="HPBE_0001213301"/>
</dbReference>
<keyword evidence="2" id="KW-0732">Signal</keyword>
<evidence type="ECO:0000313" key="9">
    <source>
        <dbReference type="WBParaSite" id="HPBE_0001213301-mRNA-1"/>
    </source>
</evidence>
<dbReference type="EMBL" id="UZAH01027366">
    <property type="protein sequence ID" value="VDO91036.1"/>
    <property type="molecule type" value="Genomic_DNA"/>
</dbReference>
<dbReference type="GO" id="GO:0031902">
    <property type="term" value="C:late endosome membrane"/>
    <property type="evidence" value="ECO:0007669"/>
    <property type="project" value="TreeGrafter"/>
</dbReference>